<keyword evidence="5 15" id="KW-1133">Transmembrane helix</keyword>
<feature type="region of interest" description="Disordered" evidence="16">
    <location>
        <begin position="455"/>
        <end position="475"/>
    </location>
</feature>
<dbReference type="PRINTS" id="PR00252">
    <property type="entry name" value="NRIONCHANNEL"/>
</dbReference>
<feature type="transmembrane region" description="Helical" evidence="15">
    <location>
        <begin position="324"/>
        <end position="342"/>
    </location>
</feature>
<dbReference type="SUPFAM" id="SSF90112">
    <property type="entry name" value="Neurotransmitter-gated ion-channel transmembrane pore"/>
    <property type="match status" value="1"/>
</dbReference>
<feature type="domain" description="Neurotransmitter-gated ion-channel ligand-binding" evidence="17">
    <location>
        <begin position="3"/>
        <end position="226"/>
    </location>
</feature>
<evidence type="ECO:0000256" key="9">
    <source>
        <dbReference type="ARBA" id="ARBA00023157"/>
    </source>
</evidence>
<feature type="transmembrane region" description="Helical" evidence="15">
    <location>
        <begin position="643"/>
        <end position="663"/>
    </location>
</feature>
<feature type="region of interest" description="Disordered" evidence="16">
    <location>
        <begin position="525"/>
        <end position="544"/>
    </location>
</feature>
<dbReference type="InterPro" id="IPR036734">
    <property type="entry name" value="Neur_chan_lig-bd_sf"/>
</dbReference>
<feature type="transmembrane region" description="Helical" evidence="15">
    <location>
        <begin position="227"/>
        <end position="247"/>
    </location>
</feature>
<dbReference type="OrthoDB" id="5975154at2759"/>
<feature type="compositionally biased region" description="Polar residues" evidence="16">
    <location>
        <begin position="458"/>
        <end position="475"/>
    </location>
</feature>
<sequence length="680" mass="78024">MYEKRLLAHLFNQSRWDAHNPMERPTPIEGKPVEVFLKCYLNQIMDMDEKNQILSTIIWLDLKWRDYHFQWNKSEYANINQINVPPSKLWKPDIILYNSANENFDQIFPTNLIVRHDGHINWIPPGLFHSICSIEVDLFPFDSQNCTLKLGTWTYQGNKVDLKLQCDEETDQEQDCNIINEVDLSTYLAHSEWALESATVRRNADTYGGVDQTYIDVTIEVHMQRRALYYMFNIIVPCMIISVMALLVFTLPPDANEKIVLGVTTLLSLTMLLQMVGDKLPQTSAGNPVLVLYFTCTIVLCSLSLVFAVVLLNCHHHRGGIVHAPWVITTFVNVWLASALRIDRKRDDEQEEYEKTDSFSSNSSVTKGQRNRRSSNLSTSLSKYWFGHSNRHLDSQDTGIATQHKVPTWSNIIDLESEFRPTLLTSPITPVKELNPKGAIKIDSNHIELRAMVKHNPYSGTSPGHGNSASQKLSPGFYNNSRIEVAPKERFQYSCVTETKEFGLKMPPRGYTKVNNMFNQASWSLNSSPEKPPILQTTQKKSRGPIELRTKQQVQSNFASHMIKETHAERGPLQRTPQYLLYSCDEHEDDPHLREFSEKALIIRKLKELTRELRYVTSRMHREDKEARMSTEWQLACRVLDRLCLIIFAALNLFTSVGILTSAPTIIKAFTCTGEPSKPM</sequence>
<dbReference type="CDD" id="cd19051">
    <property type="entry name" value="LGIC_TM_cation"/>
    <property type="match status" value="1"/>
</dbReference>
<dbReference type="InterPro" id="IPR036719">
    <property type="entry name" value="Neuro-gated_channel_TM_sf"/>
</dbReference>
<dbReference type="EMBL" id="LUCM01006095">
    <property type="protein sequence ID" value="KAA0191828.1"/>
    <property type="molecule type" value="Genomic_DNA"/>
</dbReference>
<dbReference type="PANTHER" id="PTHR18945">
    <property type="entry name" value="NEUROTRANSMITTER GATED ION CHANNEL"/>
    <property type="match status" value="1"/>
</dbReference>
<evidence type="ECO:0000256" key="12">
    <source>
        <dbReference type="ARBA" id="ARBA00023286"/>
    </source>
</evidence>
<keyword evidence="2 15" id="KW-0813">Transport</keyword>
<dbReference type="InterPro" id="IPR006202">
    <property type="entry name" value="Neur_chan_lig-bd"/>
</dbReference>
<evidence type="ECO:0000256" key="11">
    <source>
        <dbReference type="ARBA" id="ARBA00023180"/>
    </source>
</evidence>
<evidence type="ECO:0000259" key="17">
    <source>
        <dbReference type="Pfam" id="PF02931"/>
    </source>
</evidence>
<feature type="compositionally biased region" description="Polar residues" evidence="16">
    <location>
        <begin position="358"/>
        <end position="368"/>
    </location>
</feature>
<keyword evidence="6" id="KW-0770">Synapse</keyword>
<feature type="transmembrane region" description="Helical" evidence="15">
    <location>
        <begin position="289"/>
        <end position="312"/>
    </location>
</feature>
<dbReference type="FunFam" id="2.70.170.10:FF:000016">
    <property type="entry name" value="Nicotinic acetylcholine receptor subunit"/>
    <property type="match status" value="1"/>
</dbReference>
<keyword evidence="11" id="KW-0325">Glycoprotein</keyword>
<keyword evidence="3" id="KW-1003">Cell membrane</keyword>
<dbReference type="Gene3D" id="2.70.170.10">
    <property type="entry name" value="Neurotransmitter-gated ion-channel ligand-binding domain"/>
    <property type="match status" value="1"/>
</dbReference>
<gene>
    <name evidence="19" type="ORF">FBUS_03796</name>
</gene>
<comment type="similarity">
    <text evidence="1">Belongs to the ligand-gated ion channel (TC 1.A.9) family. Acetylcholine receptor (TC 1.A.9.1) subfamily.</text>
</comment>
<dbReference type="CDD" id="cd18997">
    <property type="entry name" value="LGIC_ECD_nAChR"/>
    <property type="match status" value="1"/>
</dbReference>
<evidence type="ECO:0000256" key="10">
    <source>
        <dbReference type="ARBA" id="ARBA00023170"/>
    </source>
</evidence>
<feature type="region of interest" description="Disordered" evidence="16">
    <location>
        <begin position="351"/>
        <end position="375"/>
    </location>
</feature>
<protein>
    <submittedName>
        <fullName evidence="19">Nicotinic acetylcholine receptor subunit</fullName>
    </submittedName>
</protein>
<dbReference type="GO" id="GO:0022848">
    <property type="term" value="F:acetylcholine-gated monoatomic cation-selective channel activity"/>
    <property type="evidence" value="ECO:0007669"/>
    <property type="project" value="InterPro"/>
</dbReference>
<keyword evidence="10 19" id="KW-0675">Receptor</keyword>
<feature type="transmembrane region" description="Helical" evidence="15">
    <location>
        <begin position="259"/>
        <end position="277"/>
    </location>
</feature>
<evidence type="ECO:0000256" key="5">
    <source>
        <dbReference type="ARBA" id="ARBA00022989"/>
    </source>
</evidence>
<keyword evidence="4 15" id="KW-0812">Transmembrane</keyword>
<dbReference type="Gene3D" id="1.20.58.390">
    <property type="entry name" value="Neurotransmitter-gated ion-channel transmembrane domain"/>
    <property type="match status" value="2"/>
</dbReference>
<organism evidence="19 20">
    <name type="scientific">Fasciolopsis buskii</name>
    <dbReference type="NCBI Taxonomy" id="27845"/>
    <lineage>
        <taxon>Eukaryota</taxon>
        <taxon>Metazoa</taxon>
        <taxon>Spiralia</taxon>
        <taxon>Lophotrochozoa</taxon>
        <taxon>Platyhelminthes</taxon>
        <taxon>Trematoda</taxon>
        <taxon>Digenea</taxon>
        <taxon>Plagiorchiida</taxon>
        <taxon>Echinostomata</taxon>
        <taxon>Echinostomatoidea</taxon>
        <taxon>Fasciolidae</taxon>
        <taxon>Fasciolopsis</taxon>
    </lineage>
</organism>
<evidence type="ECO:0000256" key="6">
    <source>
        <dbReference type="ARBA" id="ARBA00023018"/>
    </source>
</evidence>
<evidence type="ECO:0000256" key="1">
    <source>
        <dbReference type="ARBA" id="ARBA00009237"/>
    </source>
</evidence>
<evidence type="ECO:0000313" key="19">
    <source>
        <dbReference type="EMBL" id="KAA0191828.1"/>
    </source>
</evidence>
<dbReference type="PROSITE" id="PS00236">
    <property type="entry name" value="NEUROTR_ION_CHANNEL"/>
    <property type="match status" value="1"/>
</dbReference>
<comment type="subcellular location">
    <subcellularLocation>
        <location evidence="14">Synaptic cell membrane</location>
        <topology evidence="14">Multi-pass membrane protein</topology>
    </subcellularLocation>
</comment>
<dbReference type="PRINTS" id="PR00254">
    <property type="entry name" value="NICOTINICR"/>
</dbReference>
<dbReference type="Proteomes" id="UP000728185">
    <property type="component" value="Unassembled WGS sequence"/>
</dbReference>
<feature type="domain" description="Neurotransmitter-gated ion-channel transmembrane" evidence="18">
    <location>
        <begin position="539"/>
        <end position="659"/>
    </location>
</feature>
<evidence type="ECO:0000256" key="3">
    <source>
        <dbReference type="ARBA" id="ARBA00022475"/>
    </source>
</evidence>
<proteinExistence type="inferred from homology"/>
<evidence type="ECO:0000256" key="16">
    <source>
        <dbReference type="SAM" id="MobiDB-lite"/>
    </source>
</evidence>
<name>A0A8E0VL49_9TREM</name>
<dbReference type="GO" id="GO:0045211">
    <property type="term" value="C:postsynaptic membrane"/>
    <property type="evidence" value="ECO:0007669"/>
    <property type="project" value="InterPro"/>
</dbReference>
<dbReference type="InterPro" id="IPR006201">
    <property type="entry name" value="Neur_channel"/>
</dbReference>
<comment type="caution">
    <text evidence="19">The sequence shown here is derived from an EMBL/GenBank/DDBJ whole genome shotgun (WGS) entry which is preliminary data.</text>
</comment>
<keyword evidence="9" id="KW-1015">Disulfide bond</keyword>
<dbReference type="AlphaFoldDB" id="A0A8E0VL49"/>
<evidence type="ECO:0000256" key="4">
    <source>
        <dbReference type="ARBA" id="ARBA00022692"/>
    </source>
</evidence>
<feature type="domain" description="Neurotransmitter-gated ion-channel transmembrane" evidence="18">
    <location>
        <begin position="234"/>
        <end position="373"/>
    </location>
</feature>
<evidence type="ECO:0000256" key="8">
    <source>
        <dbReference type="ARBA" id="ARBA00023136"/>
    </source>
</evidence>
<dbReference type="SUPFAM" id="SSF63712">
    <property type="entry name" value="Nicotinic receptor ligand binding domain-like"/>
    <property type="match status" value="1"/>
</dbReference>
<evidence type="ECO:0000259" key="18">
    <source>
        <dbReference type="Pfam" id="PF02932"/>
    </source>
</evidence>
<keyword evidence="7 15" id="KW-0406">Ion transport</keyword>
<dbReference type="Pfam" id="PF02931">
    <property type="entry name" value="Neur_chan_LBD"/>
    <property type="match status" value="1"/>
</dbReference>
<keyword evidence="12" id="KW-1071">Ligand-gated ion channel</keyword>
<reference evidence="19" key="1">
    <citation type="submission" date="2019-05" db="EMBL/GenBank/DDBJ databases">
        <title>Annotation for the trematode Fasciolopsis buski.</title>
        <authorList>
            <person name="Choi Y.-J."/>
        </authorList>
    </citation>
    <scope>NUCLEOTIDE SEQUENCE</scope>
    <source>
        <strain evidence="19">HT</strain>
        <tissue evidence="19">Whole worm</tissue>
    </source>
</reference>
<evidence type="ECO:0000256" key="2">
    <source>
        <dbReference type="ARBA" id="ARBA00022448"/>
    </source>
</evidence>
<evidence type="ECO:0000256" key="14">
    <source>
        <dbReference type="ARBA" id="ARBA00034099"/>
    </source>
</evidence>
<dbReference type="Pfam" id="PF02932">
    <property type="entry name" value="Neur_chan_memb"/>
    <property type="match status" value="2"/>
</dbReference>
<evidence type="ECO:0000256" key="15">
    <source>
        <dbReference type="RuleBase" id="RU000687"/>
    </source>
</evidence>
<evidence type="ECO:0000256" key="7">
    <source>
        <dbReference type="ARBA" id="ARBA00023065"/>
    </source>
</evidence>
<keyword evidence="13 15" id="KW-0407">Ion channel</keyword>
<keyword evidence="20" id="KW-1185">Reference proteome</keyword>
<keyword evidence="8 15" id="KW-0472">Membrane</keyword>
<evidence type="ECO:0000256" key="13">
    <source>
        <dbReference type="ARBA" id="ARBA00023303"/>
    </source>
</evidence>
<dbReference type="InterPro" id="IPR038050">
    <property type="entry name" value="Neuro_actylchol_rec"/>
</dbReference>
<dbReference type="InterPro" id="IPR002394">
    <property type="entry name" value="Nicotinic_acetylcholine_rcpt"/>
</dbReference>
<feature type="compositionally biased region" description="Polar residues" evidence="16">
    <location>
        <begin position="525"/>
        <end position="539"/>
    </location>
</feature>
<accession>A0A8E0VL49</accession>
<dbReference type="InterPro" id="IPR006029">
    <property type="entry name" value="Neurotrans-gated_channel_TM"/>
</dbReference>
<evidence type="ECO:0000313" key="20">
    <source>
        <dbReference type="Proteomes" id="UP000728185"/>
    </source>
</evidence>
<dbReference type="GO" id="GO:0004888">
    <property type="term" value="F:transmembrane signaling receptor activity"/>
    <property type="evidence" value="ECO:0007669"/>
    <property type="project" value="InterPro"/>
</dbReference>
<dbReference type="InterPro" id="IPR018000">
    <property type="entry name" value="Neurotransmitter_ion_chnl_CS"/>
</dbReference>